<feature type="coiled-coil region" evidence="1">
    <location>
        <begin position="58"/>
        <end position="92"/>
    </location>
</feature>
<evidence type="ECO:0000313" key="3">
    <source>
        <dbReference type="EMBL" id="EEW93914.1"/>
    </source>
</evidence>
<comment type="caution">
    <text evidence="3">The sequence shown here is derived from an EMBL/GenBank/DDBJ whole genome shotgun (WGS) entry which is preliminary data.</text>
</comment>
<protein>
    <submittedName>
        <fullName evidence="3">Uncharacterized protein</fullName>
    </submittedName>
</protein>
<proteinExistence type="predicted"/>
<sequence length="93" mass="11069">MAKHNLSPQSDELKEFGDSFAKYSRKNTSWLYLLFIIVVLFGVVYLFNTVSKRTKTPIEAYREEFIQLKEQIQQQELKIEQLEQQIKQLSEKP</sequence>
<accession>D0BLG1</accession>
<dbReference type="AlphaFoldDB" id="D0BLG1"/>
<name>D0BLG1_9LACT</name>
<dbReference type="EMBL" id="ACRF02000007">
    <property type="protein sequence ID" value="EEW93914.1"/>
    <property type="molecule type" value="Genomic_DNA"/>
</dbReference>
<evidence type="ECO:0000256" key="2">
    <source>
        <dbReference type="SAM" id="Phobius"/>
    </source>
</evidence>
<feature type="transmembrane region" description="Helical" evidence="2">
    <location>
        <begin position="29"/>
        <end position="47"/>
    </location>
</feature>
<gene>
    <name evidence="3" type="ORF">HMPREF0446_00796</name>
</gene>
<dbReference type="HOGENOM" id="CLU_2395573_0_0_9"/>
<dbReference type="RefSeq" id="WP_006703069.1">
    <property type="nucleotide sequence ID" value="NZ_KI391971.1"/>
</dbReference>
<keyword evidence="4" id="KW-1185">Reference proteome</keyword>
<dbReference type="STRING" id="626369.HMPREF0446_00796"/>
<organism evidence="3 4">
    <name type="scientific">Granulicatella elegans ATCC 700633</name>
    <dbReference type="NCBI Taxonomy" id="626369"/>
    <lineage>
        <taxon>Bacteria</taxon>
        <taxon>Bacillati</taxon>
        <taxon>Bacillota</taxon>
        <taxon>Bacilli</taxon>
        <taxon>Lactobacillales</taxon>
        <taxon>Carnobacteriaceae</taxon>
        <taxon>Granulicatella</taxon>
    </lineage>
</organism>
<keyword evidence="2" id="KW-1133">Transmembrane helix</keyword>
<evidence type="ECO:0000313" key="4">
    <source>
        <dbReference type="Proteomes" id="UP000002939"/>
    </source>
</evidence>
<reference evidence="3" key="2">
    <citation type="submission" date="2011-10" db="EMBL/GenBank/DDBJ databases">
        <title>The Genome Sequence of Granulicatella elegans ATCC 700633.</title>
        <authorList>
            <consortium name="The Broad Institute Genome Sequencing Platform"/>
            <consortium name="The Broad Institute Genome Sequencing Center for Infectious Disease"/>
            <person name="Earl A."/>
            <person name="Ward D."/>
            <person name="Feldgarden M."/>
            <person name="Gevers D."/>
            <person name="Sibley C.D."/>
            <person name="Field T.R."/>
            <person name="Grinwis M."/>
            <person name="Eshaghurshan C.S."/>
            <person name="Surette M.G."/>
            <person name="Young S.K."/>
            <person name="Zeng Q."/>
            <person name="Gargeya S."/>
            <person name="Fitzgerald M."/>
            <person name="Haas B."/>
            <person name="Abouelleil A."/>
            <person name="Alvarado L."/>
            <person name="Arachchi H.M."/>
            <person name="Berlin A."/>
            <person name="Brown A."/>
            <person name="Chapman S.B."/>
            <person name="Chen Z."/>
            <person name="Dunbar C."/>
            <person name="Freedman E."/>
            <person name="Gearin G."/>
            <person name="Goldberg J."/>
            <person name="Griggs A."/>
            <person name="Gujja S."/>
            <person name="Heiman D."/>
            <person name="Howarth C."/>
            <person name="Larson L."/>
            <person name="Lui A."/>
            <person name="MacDonald P.J.P."/>
            <person name="Montmayeur A."/>
            <person name="Murphy C."/>
            <person name="Neiman D."/>
            <person name="Pearson M."/>
            <person name="Priest M."/>
            <person name="Roberts A."/>
            <person name="Saif S."/>
            <person name="Shea T."/>
            <person name="Shenoy N."/>
            <person name="Sisk P."/>
            <person name="Stolte C."/>
            <person name="Sykes S."/>
            <person name="Wortman J."/>
            <person name="Nusbaum C."/>
            <person name="Birren B."/>
        </authorList>
    </citation>
    <scope>NUCLEOTIDE SEQUENCE [LARGE SCALE GENOMIC DNA]</scope>
    <source>
        <strain evidence="3">ATCC 700633</strain>
    </source>
</reference>
<dbReference type="Proteomes" id="UP000002939">
    <property type="component" value="Unassembled WGS sequence"/>
</dbReference>
<reference evidence="3" key="1">
    <citation type="submission" date="2009-09" db="EMBL/GenBank/DDBJ databases">
        <authorList>
            <consortium name="The Broad Institute Genome Sequencing Platform"/>
            <person name="Ward D."/>
            <person name="Feldgarden M."/>
            <person name="Earl A."/>
            <person name="Young S.K."/>
            <person name="Zeng Q."/>
            <person name="Koehrsen M."/>
            <person name="Alvarado L."/>
            <person name="Berlin A."/>
            <person name="Bochicchio J."/>
            <person name="Borenstein D."/>
            <person name="Chapman S.B."/>
            <person name="Chen Z."/>
            <person name="Engels R."/>
            <person name="Freedman E."/>
            <person name="Gellesch M."/>
            <person name="Goldberg J."/>
            <person name="Griggs A."/>
            <person name="Gujja S."/>
            <person name="Heilman E."/>
            <person name="Heiman D."/>
            <person name="Hepburn T."/>
            <person name="Howarth C."/>
            <person name="Jen D."/>
            <person name="Larson L."/>
            <person name="Lewis B."/>
            <person name="Mehta T."/>
            <person name="Park D."/>
            <person name="Pearson M."/>
            <person name="Roberts A."/>
            <person name="Saif S."/>
            <person name="Shea T."/>
            <person name="Shenoy N."/>
            <person name="Sisk P."/>
            <person name="Stolte C."/>
            <person name="Sykes S."/>
            <person name="Thomson T."/>
            <person name="Walk T."/>
            <person name="White J."/>
            <person name="Yandava C."/>
            <person name="Sibley C.D."/>
            <person name="Field T.R."/>
            <person name="Grinwis M."/>
            <person name="Eshaghurshan C.S."/>
            <person name="Surette M.G."/>
            <person name="Haas B."/>
            <person name="Nusbaum C."/>
            <person name="Birren B."/>
        </authorList>
    </citation>
    <scope>NUCLEOTIDE SEQUENCE [LARGE SCALE GENOMIC DNA]</scope>
    <source>
        <strain evidence="3">ATCC 700633</strain>
    </source>
</reference>
<keyword evidence="2" id="KW-0472">Membrane</keyword>
<keyword evidence="2" id="KW-0812">Transmembrane</keyword>
<evidence type="ECO:0000256" key="1">
    <source>
        <dbReference type="SAM" id="Coils"/>
    </source>
</evidence>
<keyword evidence="1" id="KW-0175">Coiled coil</keyword>